<accession>A0AAN6M0L5</accession>
<sequence length="371" mass="42499">MPAAIANMALMTREHLEMLRSSAFESEHAQLYDTSYMQHEAAAIALEQDIENSLVSISPDENSDEHRRIARTQIMFHRERQRALKPHLESGSGFEDEDGNECVFVPAPNHWGANGDLDEESGSLSSVHNLLTWQANYSPMSYTPLYEEMPSPDIPFHTMLDPTTPPITYHLHRTREWTTSASRKFIYTAREFSDRYSLYRLEAESHRGDNQLTSASFFRVAEYPTPCIDVLLSSIDKLDSKAAYKSRCIQLRGPFTTPIKEYPDRQNKIPWSPRRFTYGGRKFVWKPGDPADDVMPETLYEYTRDYVKPGSRSGKKVDNAAPIKLVWGEKKRKGKVESYTMNFAGGVDQVFRELLLASQMARQVCLFTAME</sequence>
<name>A0AAN6M0L5_9PLEO</name>
<dbReference type="EMBL" id="WVTA01000007">
    <property type="protein sequence ID" value="KAK3208845.1"/>
    <property type="molecule type" value="Genomic_DNA"/>
</dbReference>
<organism evidence="1 2">
    <name type="scientific">Pseudopithomyces chartarum</name>
    <dbReference type="NCBI Taxonomy" id="1892770"/>
    <lineage>
        <taxon>Eukaryota</taxon>
        <taxon>Fungi</taxon>
        <taxon>Dikarya</taxon>
        <taxon>Ascomycota</taxon>
        <taxon>Pezizomycotina</taxon>
        <taxon>Dothideomycetes</taxon>
        <taxon>Pleosporomycetidae</taxon>
        <taxon>Pleosporales</taxon>
        <taxon>Massarineae</taxon>
        <taxon>Didymosphaeriaceae</taxon>
        <taxon>Pseudopithomyces</taxon>
    </lineage>
</organism>
<evidence type="ECO:0000313" key="2">
    <source>
        <dbReference type="Proteomes" id="UP001280581"/>
    </source>
</evidence>
<dbReference type="Proteomes" id="UP001280581">
    <property type="component" value="Unassembled WGS sequence"/>
</dbReference>
<evidence type="ECO:0000313" key="1">
    <source>
        <dbReference type="EMBL" id="KAK3208845.1"/>
    </source>
</evidence>
<comment type="caution">
    <text evidence="1">The sequence shown here is derived from an EMBL/GenBank/DDBJ whole genome shotgun (WGS) entry which is preliminary data.</text>
</comment>
<gene>
    <name evidence="1" type="ORF">GRF29_77g2196551</name>
</gene>
<keyword evidence="2" id="KW-1185">Reference proteome</keyword>
<protein>
    <submittedName>
        <fullName evidence="1">Uncharacterized protein</fullName>
    </submittedName>
</protein>
<proteinExistence type="predicted"/>
<reference evidence="1 2" key="1">
    <citation type="submission" date="2021-02" db="EMBL/GenBank/DDBJ databases">
        <title>Genome assembly of Pseudopithomyces chartarum.</title>
        <authorList>
            <person name="Jauregui R."/>
            <person name="Singh J."/>
            <person name="Voisey C."/>
        </authorList>
    </citation>
    <scope>NUCLEOTIDE SEQUENCE [LARGE SCALE GENOMIC DNA]</scope>
    <source>
        <strain evidence="1 2">AGR01</strain>
    </source>
</reference>
<dbReference type="AlphaFoldDB" id="A0AAN6M0L5"/>